<comment type="caution">
    <text evidence="1">The sequence shown here is derived from an EMBL/GenBank/DDBJ whole genome shotgun (WGS) entry which is preliminary data.</text>
</comment>
<proteinExistence type="predicted"/>
<evidence type="ECO:0000313" key="3">
    <source>
        <dbReference type="Proteomes" id="UP001155901"/>
    </source>
</evidence>
<name>A0AA41HDC7_9BURK</name>
<dbReference type="PANTHER" id="PTHR32305">
    <property type="match status" value="1"/>
</dbReference>
<reference evidence="1" key="1">
    <citation type="submission" date="2021-07" db="EMBL/GenBank/DDBJ databases">
        <title>Characterization of violacein-producing bacteria and related species.</title>
        <authorList>
            <person name="Wilson H.S."/>
            <person name="De Leon M.E."/>
        </authorList>
    </citation>
    <scope>NUCLEOTIDE SEQUENCE</scope>
    <source>
        <strain evidence="1">HSC-15S17</strain>
    </source>
</reference>
<accession>A0AA41HDC7</accession>
<organism evidence="1 3">
    <name type="scientific">Duganella violaceipulchra</name>
    <dbReference type="NCBI Taxonomy" id="2849652"/>
    <lineage>
        <taxon>Bacteria</taxon>
        <taxon>Pseudomonadati</taxon>
        <taxon>Pseudomonadota</taxon>
        <taxon>Betaproteobacteria</taxon>
        <taxon>Burkholderiales</taxon>
        <taxon>Oxalobacteraceae</taxon>
        <taxon>Telluria group</taxon>
        <taxon>Duganella</taxon>
    </lineage>
</organism>
<sequence length="1295" mass="143141">MISSKRHWSANAGVRSGWPCWLICLITYQAYASETPNGQPFEMVKDLPRLERNQNVHDIDKIDTYSGALRISLEDVRLRGNGGLDIVVNRNYAPNMSYRVQADSSEDILLKNKPHLFAEMGLGGGWSFAVAPKVIMRGNTNKTTLADRLCTGKDWFRNGLKYGVRADGTTLIYHTDMETYDWSTFDEVTSYILEHVNGQLETLVPTATGEVRTASGWKLTCSAGNYLLHAPDGVKYEMNQRAEERLTHEGAVGQGSLWWQQHASRIVDPNGNWIKIEYVDENYPSRITSSDAGVFLNFIYDTSENIGKPNRVLKEIHDNGGRTWTYLVQDDVPAKDDPGFLYRVVQNNENAPLWSKTVVRLKSVTLPDGTQWKYDYWDRYSNTDGAAYFAECAGYRIRNFVLPGEPIPPEPAVDNTSQKCVDGARSGLLKSQQYPTGGTISYDYQYSIGHHTNAWPWEYFYNPSLAWDVEIEGNALPARFAYASRVKNRVMSTGPQWTYQYELSRTSGVYDKTTITTPNGVQTYKHIGDGYVANSNWVEDAKKTTWPYSDRGAWRIGLLAEKSIGDSYTEYNEWTPLVLSSFAANVYTGATLLADPNQTLMPALQKRRIVMNGATYLREQSGFDAYGAPTTVTESGPNGGNRTTTYTYLNDTAKWILSRPKNETFAGGSTIREFDGNGNLQSQSEGGVVTSYTYDAQGNIATKTLPRGLVHTYANYKRGIAQTETQPEGVSITRVVDGNGNLESETNGEGKTTRFAYDSMNRMTSAKYPVGNARAVSYTATSKTDTRGALVEETQLDGFGRIASVTRGGLLYRYTYDGFGHMTFASYPSRILGTGYQYDELGRLTRIENGDGSLQHFKYGAATKMVTDTRGKTTTYTMRSYSDPTQQFVMNIATPEPATDMAFTRNARDQVSTITQAGLTRTYGYNDNYYLTSVVNPETGTTIYGRDMAGNMTTRQVGAAAATIYTYDGQNREKTVTYPGATPAVSHTYNKLGMKLTSSAAGGNRSYGYDDNGNLISETLALDGLTLTAGFGYDGNDQLSTITYPRSGRVVSYAPDALGRPTQVSGYASGVSYWDSGLVRHIDYVNGTYSDYTEDSRMRPRAFEVKNATGGAVFASYVTQYDGMNNIVSLTDTLNGSNSRVMDYDGGNRLVTSTGPWGQGSIGYNGSGDITSQVLGTWNQYYAYSGGRLSSVSGSRAASYAYDDEGNIVSAAGNAYTYDSVPNLRCVNCNLPASKIEYQYDATNHRSKIVKAGVSSYEMYAANGTLLVEFTPGQPSKLVEYIYLGDKRIAQRVTQ</sequence>
<dbReference type="RefSeq" id="WP_217944918.1">
    <property type="nucleotide sequence ID" value="NZ_JAHTGR010000014.1"/>
</dbReference>
<dbReference type="InterPro" id="IPR006530">
    <property type="entry name" value="YD"/>
</dbReference>
<protein>
    <submittedName>
        <fullName evidence="2">YD repeat-containing protein</fullName>
    </submittedName>
</protein>
<gene>
    <name evidence="1" type="ORF">KVP70_23780</name>
    <name evidence="2" type="ORF">L1274_004804</name>
</gene>
<evidence type="ECO:0000313" key="4">
    <source>
        <dbReference type="Proteomes" id="UP001162889"/>
    </source>
</evidence>
<dbReference type="InterPro" id="IPR031325">
    <property type="entry name" value="RHS_repeat"/>
</dbReference>
<evidence type="ECO:0000313" key="1">
    <source>
        <dbReference type="EMBL" id="MBV6323960.1"/>
    </source>
</evidence>
<dbReference type="Proteomes" id="UP001155901">
    <property type="component" value="Unassembled WGS sequence"/>
</dbReference>
<dbReference type="PANTHER" id="PTHR32305:SF15">
    <property type="entry name" value="PROTEIN RHSA-RELATED"/>
    <property type="match status" value="1"/>
</dbReference>
<dbReference type="EMBL" id="JALJZU010000010">
    <property type="protein sequence ID" value="MCP2011058.1"/>
    <property type="molecule type" value="Genomic_DNA"/>
</dbReference>
<dbReference type="NCBIfam" id="TIGR01643">
    <property type="entry name" value="YD_repeat_2x"/>
    <property type="match status" value="2"/>
</dbReference>
<dbReference type="Pfam" id="PF05593">
    <property type="entry name" value="RHS_repeat"/>
    <property type="match status" value="3"/>
</dbReference>
<dbReference type="EMBL" id="JAHTGR010000014">
    <property type="protein sequence ID" value="MBV6323960.1"/>
    <property type="molecule type" value="Genomic_DNA"/>
</dbReference>
<dbReference type="InterPro" id="IPR050708">
    <property type="entry name" value="T6SS_VgrG/RHS"/>
</dbReference>
<dbReference type="Proteomes" id="UP001162889">
    <property type="component" value="Unassembled WGS sequence"/>
</dbReference>
<keyword evidence="4" id="KW-1185">Reference proteome</keyword>
<reference evidence="2" key="2">
    <citation type="submission" date="2022-03" db="EMBL/GenBank/DDBJ databases">
        <title>Genome Encyclopedia of Bacteria and Archaea VI: Functional Genomics of Type Strains.</title>
        <authorList>
            <person name="Whitman W."/>
        </authorList>
    </citation>
    <scope>NUCLEOTIDE SEQUENCE</scope>
    <source>
        <strain evidence="2">HSC-15S17</strain>
    </source>
</reference>
<evidence type="ECO:0000313" key="2">
    <source>
        <dbReference type="EMBL" id="MCP2011058.1"/>
    </source>
</evidence>